<feature type="region of interest" description="Disordered" evidence="1">
    <location>
        <begin position="1"/>
        <end position="21"/>
    </location>
</feature>
<evidence type="ECO:0000313" key="3">
    <source>
        <dbReference type="Proteomes" id="UP001158576"/>
    </source>
</evidence>
<accession>A0ABN7S2E8</accession>
<protein>
    <submittedName>
        <fullName evidence="2">Oidioi.mRNA.OKI2018_I69.PAR.g11521.t1.cds</fullName>
    </submittedName>
</protein>
<proteinExistence type="predicted"/>
<evidence type="ECO:0000313" key="2">
    <source>
        <dbReference type="EMBL" id="CAG5087341.1"/>
    </source>
</evidence>
<evidence type="ECO:0000256" key="1">
    <source>
        <dbReference type="SAM" id="MobiDB-lite"/>
    </source>
</evidence>
<gene>
    <name evidence="2" type="ORF">OKIOD_LOCUS3079</name>
</gene>
<keyword evidence="3" id="KW-1185">Reference proteome</keyword>
<dbReference type="EMBL" id="OU015568">
    <property type="protein sequence ID" value="CAG5087341.1"/>
    <property type="molecule type" value="Genomic_DNA"/>
</dbReference>
<reference evidence="2 3" key="1">
    <citation type="submission" date="2021-04" db="EMBL/GenBank/DDBJ databases">
        <authorList>
            <person name="Bliznina A."/>
        </authorList>
    </citation>
    <scope>NUCLEOTIDE SEQUENCE [LARGE SCALE GENOMIC DNA]</scope>
</reference>
<organism evidence="2 3">
    <name type="scientific">Oikopleura dioica</name>
    <name type="common">Tunicate</name>
    <dbReference type="NCBI Taxonomy" id="34765"/>
    <lineage>
        <taxon>Eukaryota</taxon>
        <taxon>Metazoa</taxon>
        <taxon>Chordata</taxon>
        <taxon>Tunicata</taxon>
        <taxon>Appendicularia</taxon>
        <taxon>Copelata</taxon>
        <taxon>Oikopleuridae</taxon>
        <taxon>Oikopleura</taxon>
    </lineage>
</organism>
<feature type="compositionally biased region" description="Basic residues" evidence="1">
    <location>
        <begin position="8"/>
        <end position="21"/>
    </location>
</feature>
<sequence>MQAAGGTRKTRRREHRGVGAKHRRVEIIEGADFECPVQLYNTLPMYEDVDLEHIKEITKQRQRALNIIDSVHADSEDQDAIKSKLDLKFKGEKVSPHSD</sequence>
<name>A0ABN7S2E8_OIKDI</name>
<dbReference type="Proteomes" id="UP001158576">
    <property type="component" value="Chromosome PAR"/>
</dbReference>